<protein>
    <submittedName>
        <fullName evidence="2">Plasmid stabilization protein</fullName>
    </submittedName>
</protein>
<name>A0A0K0ET34_STRER</name>
<proteinExistence type="predicted"/>
<feature type="region of interest" description="Disordered" evidence="1">
    <location>
        <begin position="1"/>
        <end position="57"/>
    </location>
</feature>
<dbReference type="AlphaFoldDB" id="A0A0K0ET34"/>
<accession>A0A0K0ET34</accession>
<organism evidence="2">
    <name type="scientific">Strongyloides stercoralis</name>
    <name type="common">Threadworm</name>
    <dbReference type="NCBI Taxonomy" id="6248"/>
    <lineage>
        <taxon>Eukaryota</taxon>
        <taxon>Metazoa</taxon>
        <taxon>Ecdysozoa</taxon>
        <taxon>Nematoda</taxon>
        <taxon>Chromadorea</taxon>
        <taxon>Rhabditida</taxon>
        <taxon>Tylenchina</taxon>
        <taxon>Panagrolaimomorpha</taxon>
        <taxon>Strongyloidoidea</taxon>
        <taxon>Strongyloididae</taxon>
        <taxon>Strongyloides</taxon>
    </lineage>
</organism>
<evidence type="ECO:0000313" key="2">
    <source>
        <dbReference type="WBParaSite" id="SSTP_0001261000.1"/>
    </source>
</evidence>
<reference evidence="2" key="1">
    <citation type="submission" date="2015-08" db="UniProtKB">
        <authorList>
            <consortium name="WormBaseParasite"/>
        </authorList>
    </citation>
    <scope>IDENTIFICATION</scope>
</reference>
<feature type="compositionally biased region" description="Basic and acidic residues" evidence="1">
    <location>
        <begin position="18"/>
        <end position="50"/>
    </location>
</feature>
<sequence length="84" mass="9446">MNKNTGKSASELAEEYDQGLHDESASKHGKRTKADAREHDKGESSHRVDRMIINNATNGEEKHDVNFYYLKSLKRSGNDLPDTA</sequence>
<evidence type="ECO:0000256" key="1">
    <source>
        <dbReference type="SAM" id="MobiDB-lite"/>
    </source>
</evidence>
<dbReference type="WBParaSite" id="SSTP_0001261000.1">
    <property type="protein sequence ID" value="SSTP_0001261000.1"/>
    <property type="gene ID" value="SSTP_0001261000"/>
</dbReference>